<dbReference type="GO" id="GO:0005634">
    <property type="term" value="C:nucleus"/>
    <property type="evidence" value="ECO:0007669"/>
    <property type="project" value="UniProtKB-SubCell"/>
</dbReference>
<reference evidence="12" key="1">
    <citation type="submission" date="2014-12" db="EMBL/GenBank/DDBJ databases">
        <title>Insight into the proteome of Arion vulgaris.</title>
        <authorList>
            <person name="Aradska J."/>
            <person name="Bulat T."/>
            <person name="Smidak R."/>
            <person name="Sarate P."/>
            <person name="Gangsoo J."/>
            <person name="Sialana F."/>
            <person name="Bilban M."/>
            <person name="Lubec G."/>
        </authorList>
    </citation>
    <scope>NUCLEOTIDE SEQUENCE</scope>
    <source>
        <tissue evidence="12">Skin</tissue>
    </source>
</reference>
<sequence>MPLIKQELDYVAEGSIESTALDLTVKIKKEPDCESHSEKMTAEDDDKKEDICHVVNKIAASSMLVSLPDEDSFLYCEECKMSHDGGCTKHASSIYFDHTQASASSGGYTKAFSSQHIPLLGSRYAQIPGLGNLGLSTLDITPVKKSKKKPDLIVKNNGNVGGIAVTNTRPKMMLNESSEDSSGCFDGMADICVSLNDHSSTSDIKYNVGLNHELLMFANGGQLCETGGANLQHNGLLVQKRKRRRPVVKPAVDREDQLAKKIFKANYTLVKLHKCPGCGVRFSTADLMRTHQETCTGEKPYICDICGAGFSVNSSLVTHIRIHTGEKPYRCDICGASFTVNSSLISHIRTHTGEKPYKCDVCGVGFTVSSGLRTHKRTHTGEKPYKCEVCGNGFTCCSSLKSHSRIHTGEKPYKCEICGVGFPVNGSLKSHKRIHTGEKPYRCD</sequence>
<dbReference type="InterPro" id="IPR036236">
    <property type="entry name" value="Znf_C2H2_sf"/>
</dbReference>
<gene>
    <name evidence="12" type="primary">ORF38051</name>
</gene>
<evidence type="ECO:0000256" key="10">
    <source>
        <dbReference type="PROSITE-ProRule" id="PRU00042"/>
    </source>
</evidence>
<keyword evidence="5 10" id="KW-0863">Zinc-finger</keyword>
<dbReference type="FunFam" id="3.30.160.60:FF:003288">
    <property type="entry name" value="Uncharacterized protein"/>
    <property type="match status" value="1"/>
</dbReference>
<accession>A0A0B6YW71</accession>
<keyword evidence="4" id="KW-0677">Repeat</keyword>
<feature type="non-terminal residue" evidence="12">
    <location>
        <position position="444"/>
    </location>
</feature>
<evidence type="ECO:0000256" key="9">
    <source>
        <dbReference type="ARBA" id="ARBA00023242"/>
    </source>
</evidence>
<dbReference type="InterPro" id="IPR051497">
    <property type="entry name" value="Dev/Hematopoietic_TF"/>
</dbReference>
<evidence type="ECO:0000256" key="4">
    <source>
        <dbReference type="ARBA" id="ARBA00022737"/>
    </source>
</evidence>
<feature type="domain" description="C2H2-type" evidence="11">
    <location>
        <begin position="329"/>
        <end position="356"/>
    </location>
</feature>
<dbReference type="Gene3D" id="3.30.160.60">
    <property type="entry name" value="Classic Zinc Finger"/>
    <property type="match status" value="6"/>
</dbReference>
<evidence type="ECO:0000256" key="7">
    <source>
        <dbReference type="ARBA" id="ARBA00023015"/>
    </source>
</evidence>
<keyword evidence="8" id="KW-0804">Transcription</keyword>
<dbReference type="InterPro" id="IPR013087">
    <property type="entry name" value="Znf_C2H2_type"/>
</dbReference>
<feature type="domain" description="C2H2-type" evidence="11">
    <location>
        <begin position="413"/>
        <end position="440"/>
    </location>
</feature>
<dbReference type="GO" id="GO:0000978">
    <property type="term" value="F:RNA polymerase II cis-regulatory region sequence-specific DNA binding"/>
    <property type="evidence" value="ECO:0007669"/>
    <property type="project" value="TreeGrafter"/>
</dbReference>
<proteinExistence type="inferred from homology"/>
<dbReference type="FunFam" id="3.30.160.60:FF:000466">
    <property type="entry name" value="zinc finger protein 62 homolog"/>
    <property type="match status" value="1"/>
</dbReference>
<evidence type="ECO:0000259" key="11">
    <source>
        <dbReference type="PROSITE" id="PS50157"/>
    </source>
</evidence>
<keyword evidence="6" id="KW-0862">Zinc</keyword>
<dbReference type="PANTHER" id="PTHR45993">
    <property type="entry name" value="B-CELL LYMPHOMA/LEUKEMIA 11"/>
    <property type="match status" value="1"/>
</dbReference>
<feature type="domain" description="C2H2-type" evidence="11">
    <location>
        <begin position="273"/>
        <end position="300"/>
    </location>
</feature>
<dbReference type="PANTHER" id="PTHR45993:SF10">
    <property type="entry name" value="ZINC FINGER PROTEIN 208 ISOFORM X1-RELATED"/>
    <property type="match status" value="1"/>
</dbReference>
<feature type="domain" description="C2H2-type" evidence="11">
    <location>
        <begin position="357"/>
        <end position="384"/>
    </location>
</feature>
<feature type="domain" description="C2H2-type" evidence="11">
    <location>
        <begin position="301"/>
        <end position="328"/>
    </location>
</feature>
<evidence type="ECO:0000256" key="5">
    <source>
        <dbReference type="ARBA" id="ARBA00022771"/>
    </source>
</evidence>
<dbReference type="Pfam" id="PF00096">
    <property type="entry name" value="zf-C2H2"/>
    <property type="match status" value="5"/>
</dbReference>
<feature type="domain" description="C2H2-type" evidence="11">
    <location>
        <begin position="385"/>
        <end position="412"/>
    </location>
</feature>
<evidence type="ECO:0000256" key="1">
    <source>
        <dbReference type="ARBA" id="ARBA00004123"/>
    </source>
</evidence>
<dbReference type="GO" id="GO:0008270">
    <property type="term" value="F:zinc ion binding"/>
    <property type="evidence" value="ECO:0007669"/>
    <property type="project" value="UniProtKB-KW"/>
</dbReference>
<evidence type="ECO:0000256" key="3">
    <source>
        <dbReference type="ARBA" id="ARBA00022723"/>
    </source>
</evidence>
<evidence type="ECO:0000313" key="12">
    <source>
        <dbReference type="EMBL" id="CEK59981.1"/>
    </source>
</evidence>
<keyword evidence="3" id="KW-0479">Metal-binding</keyword>
<protein>
    <recommendedName>
        <fullName evidence="11">C2H2-type domain-containing protein</fullName>
    </recommendedName>
</protein>
<comment type="similarity">
    <text evidence="2">Belongs to the krueppel C2H2-type zinc-finger protein family.</text>
</comment>
<dbReference type="SUPFAM" id="SSF57667">
    <property type="entry name" value="beta-beta-alpha zinc fingers"/>
    <property type="match status" value="4"/>
</dbReference>
<evidence type="ECO:0000256" key="2">
    <source>
        <dbReference type="ARBA" id="ARBA00006991"/>
    </source>
</evidence>
<name>A0A0B6YW71_9EUPU</name>
<keyword evidence="7" id="KW-0805">Transcription regulation</keyword>
<comment type="subcellular location">
    <subcellularLocation>
        <location evidence="1">Nucleus</location>
    </subcellularLocation>
</comment>
<dbReference type="GO" id="GO:0006357">
    <property type="term" value="P:regulation of transcription by RNA polymerase II"/>
    <property type="evidence" value="ECO:0007669"/>
    <property type="project" value="TreeGrafter"/>
</dbReference>
<dbReference type="EMBL" id="HACG01013116">
    <property type="protein sequence ID" value="CEK59981.1"/>
    <property type="molecule type" value="Transcribed_RNA"/>
</dbReference>
<dbReference type="PROSITE" id="PS50157">
    <property type="entry name" value="ZINC_FINGER_C2H2_2"/>
    <property type="match status" value="6"/>
</dbReference>
<evidence type="ECO:0000256" key="6">
    <source>
        <dbReference type="ARBA" id="ARBA00022833"/>
    </source>
</evidence>
<keyword evidence="9" id="KW-0539">Nucleus</keyword>
<organism evidence="12">
    <name type="scientific">Arion vulgaris</name>
    <dbReference type="NCBI Taxonomy" id="1028688"/>
    <lineage>
        <taxon>Eukaryota</taxon>
        <taxon>Metazoa</taxon>
        <taxon>Spiralia</taxon>
        <taxon>Lophotrochozoa</taxon>
        <taxon>Mollusca</taxon>
        <taxon>Gastropoda</taxon>
        <taxon>Heterobranchia</taxon>
        <taxon>Euthyneura</taxon>
        <taxon>Panpulmonata</taxon>
        <taxon>Eupulmonata</taxon>
        <taxon>Stylommatophora</taxon>
        <taxon>Helicina</taxon>
        <taxon>Arionoidea</taxon>
        <taxon>Arionidae</taxon>
        <taxon>Arion</taxon>
    </lineage>
</organism>
<dbReference type="PROSITE" id="PS00028">
    <property type="entry name" value="ZINC_FINGER_C2H2_1"/>
    <property type="match status" value="5"/>
</dbReference>
<evidence type="ECO:0000256" key="8">
    <source>
        <dbReference type="ARBA" id="ARBA00023163"/>
    </source>
</evidence>
<dbReference type="AlphaFoldDB" id="A0A0B6YW71"/>
<dbReference type="GO" id="GO:0003700">
    <property type="term" value="F:DNA-binding transcription factor activity"/>
    <property type="evidence" value="ECO:0007669"/>
    <property type="project" value="TreeGrafter"/>
</dbReference>
<dbReference type="FunFam" id="3.30.160.60:FF:002343">
    <property type="entry name" value="Zinc finger protein 33A"/>
    <property type="match status" value="3"/>
</dbReference>
<dbReference type="SMART" id="SM00355">
    <property type="entry name" value="ZnF_C2H2"/>
    <property type="match status" value="6"/>
</dbReference>